<feature type="transmembrane region" description="Helical" evidence="7">
    <location>
        <begin position="110"/>
        <end position="132"/>
    </location>
</feature>
<feature type="transmembrane region" description="Helical" evidence="7">
    <location>
        <begin position="138"/>
        <end position="159"/>
    </location>
</feature>
<name>A0ABQ0JSL8_9BACT</name>
<dbReference type="Pfam" id="PF01891">
    <property type="entry name" value="CbiM"/>
    <property type="match status" value="1"/>
</dbReference>
<feature type="transmembrane region" description="Helical" evidence="7">
    <location>
        <begin position="40"/>
        <end position="58"/>
    </location>
</feature>
<dbReference type="Proteomes" id="UP000032309">
    <property type="component" value="Unassembled WGS sequence"/>
</dbReference>
<feature type="transmembrane region" description="Helical" evidence="7">
    <location>
        <begin position="171"/>
        <end position="198"/>
    </location>
</feature>
<evidence type="ECO:0000313" key="8">
    <source>
        <dbReference type="EMBL" id="GAN31718.1"/>
    </source>
</evidence>
<dbReference type="PANTHER" id="PTHR34229:SF1">
    <property type="entry name" value="METAL TRANSPORT PROTEIN HI_1621-RELATED"/>
    <property type="match status" value="1"/>
</dbReference>
<evidence type="ECO:0000256" key="3">
    <source>
        <dbReference type="ARBA" id="ARBA00022475"/>
    </source>
</evidence>
<dbReference type="PANTHER" id="PTHR34229">
    <property type="entry name" value="METAL TRANSPORT PROTEIN HI_1621-RELATED"/>
    <property type="match status" value="1"/>
</dbReference>
<keyword evidence="2" id="KW-0813">Transport</keyword>
<evidence type="ECO:0000256" key="1">
    <source>
        <dbReference type="ARBA" id="ARBA00004651"/>
    </source>
</evidence>
<keyword evidence="3" id="KW-1003">Cell membrane</keyword>
<dbReference type="Gene3D" id="1.10.1760.20">
    <property type="match status" value="1"/>
</dbReference>
<proteinExistence type="predicted"/>
<comment type="caution">
    <text evidence="8">The sequence shown here is derived from an EMBL/GenBank/DDBJ whole genome shotgun (WGS) entry which is preliminary data.</text>
</comment>
<evidence type="ECO:0000256" key="5">
    <source>
        <dbReference type="ARBA" id="ARBA00022989"/>
    </source>
</evidence>
<dbReference type="EMBL" id="BAFN01000001">
    <property type="protein sequence ID" value="GAN31718.1"/>
    <property type="molecule type" value="Genomic_DNA"/>
</dbReference>
<organism evidence="8 9">
    <name type="scientific">Candidatus Brocadia sinica JPN1</name>
    <dbReference type="NCBI Taxonomy" id="1197129"/>
    <lineage>
        <taxon>Bacteria</taxon>
        <taxon>Pseudomonadati</taxon>
        <taxon>Planctomycetota</taxon>
        <taxon>Candidatus Brocadiia</taxon>
        <taxon>Candidatus Brocadiales</taxon>
        <taxon>Candidatus Brocadiaceae</taxon>
        <taxon>Candidatus Brocadia</taxon>
    </lineage>
</organism>
<evidence type="ECO:0000313" key="9">
    <source>
        <dbReference type="Proteomes" id="UP000032309"/>
    </source>
</evidence>
<evidence type="ECO:0000256" key="4">
    <source>
        <dbReference type="ARBA" id="ARBA00022692"/>
    </source>
</evidence>
<reference evidence="9" key="1">
    <citation type="journal article" date="2015" name="Genome Announc.">
        <title>Draft Genome Sequence of an Anaerobic Ammonium-Oxidizing Bacterium, "Candidatus Brocadia sinica".</title>
        <authorList>
            <person name="Oshiki M."/>
            <person name="Shinyako-Hata K."/>
            <person name="Satoh H."/>
            <person name="Okabe S."/>
        </authorList>
    </citation>
    <scope>NUCLEOTIDE SEQUENCE [LARGE SCALE GENOMIC DNA]</scope>
    <source>
        <strain evidence="9">JPN1</strain>
    </source>
</reference>
<keyword evidence="5 7" id="KW-1133">Transmembrane helix</keyword>
<keyword evidence="4 7" id="KW-0812">Transmembrane</keyword>
<evidence type="ECO:0000256" key="7">
    <source>
        <dbReference type="SAM" id="Phobius"/>
    </source>
</evidence>
<protein>
    <submittedName>
        <fullName evidence="8">ABC-type Co2+ transport system permease component</fullName>
    </submittedName>
</protein>
<feature type="transmembrane region" description="Helical" evidence="7">
    <location>
        <begin position="78"/>
        <end position="98"/>
    </location>
</feature>
<comment type="subcellular location">
    <subcellularLocation>
        <location evidence="1">Cell membrane</location>
        <topology evidence="1">Multi-pass membrane protein</topology>
    </subcellularLocation>
</comment>
<feature type="transmembrane region" description="Helical" evidence="7">
    <location>
        <begin position="12"/>
        <end position="28"/>
    </location>
</feature>
<evidence type="ECO:0000256" key="6">
    <source>
        <dbReference type="ARBA" id="ARBA00023136"/>
    </source>
</evidence>
<keyword evidence="6 7" id="KW-0472">Membrane</keyword>
<dbReference type="InterPro" id="IPR002751">
    <property type="entry name" value="CbiM/NikMN"/>
</dbReference>
<sequence>MHIPDGFLDTKTWIGMGGISCLFIGIAVRKANQRISEKHIPLLGVMAAFVFAAQMFNFPVGGGTSGHFMGATLTAILLGPWASVLIMTTVLTTQCLVFQDGGLTALGANIFNMGIVGGFFGYYIHGIVQFFVQGKKGIFIGGFTAAWCSLVLSAVCCAIEVSISGTMPLKIVAPAMAGIHAMIGIGEGLITVAALNLLSKVRPDLLQLPKL</sequence>
<keyword evidence="9" id="KW-1185">Reference proteome</keyword>
<gene>
    <name evidence="8" type="ORF">BROSI_A0222</name>
</gene>
<accession>A0ABQ0JSL8</accession>
<dbReference type="RefSeq" id="WP_052561559.1">
    <property type="nucleotide sequence ID" value="NZ_BAFN01000001.1"/>
</dbReference>
<evidence type="ECO:0000256" key="2">
    <source>
        <dbReference type="ARBA" id="ARBA00022448"/>
    </source>
</evidence>